<feature type="transmembrane region" description="Helical" evidence="2">
    <location>
        <begin position="110"/>
        <end position="130"/>
    </location>
</feature>
<evidence type="ECO:0000256" key="1">
    <source>
        <dbReference type="SAM" id="MobiDB-lite"/>
    </source>
</evidence>
<comment type="caution">
    <text evidence="4">The sequence shown here is derived from an EMBL/GenBank/DDBJ whole genome shotgun (WGS) entry which is preliminary data.</text>
</comment>
<evidence type="ECO:0000256" key="2">
    <source>
        <dbReference type="SAM" id="Phobius"/>
    </source>
</evidence>
<dbReference type="SMART" id="SM00014">
    <property type="entry name" value="acidPPc"/>
    <property type="match status" value="1"/>
</dbReference>
<feature type="compositionally biased region" description="Polar residues" evidence="1">
    <location>
        <begin position="27"/>
        <end position="42"/>
    </location>
</feature>
<feature type="region of interest" description="Disordered" evidence="1">
    <location>
        <begin position="1"/>
        <end position="42"/>
    </location>
</feature>
<reference evidence="4 5" key="1">
    <citation type="submission" date="2018-07" db="EMBL/GenBank/DDBJ databases">
        <title>Comparative genomes isolates from brazilian mangrove.</title>
        <authorList>
            <person name="De Araujo J.E."/>
            <person name="Taketani R.G."/>
            <person name="Silva M.C.P."/>
            <person name="Lourenco M.V."/>
            <person name="Oliveira V.M."/>
            <person name="Andreote F.D."/>
        </authorList>
    </citation>
    <scope>NUCLEOTIDE SEQUENCE [LARGE SCALE GENOMIC DNA]</scope>
    <source>
        <strain evidence="4 5">HEX PRIS-MGV</strain>
    </source>
</reference>
<feature type="domain" description="Phosphatidic acid phosphatase type 2/haloperoxidase" evidence="3">
    <location>
        <begin position="137"/>
        <end position="262"/>
    </location>
</feature>
<keyword evidence="2" id="KW-0472">Membrane</keyword>
<gene>
    <name evidence="4" type="ORF">DTL42_08155</name>
</gene>
<feature type="transmembrane region" description="Helical" evidence="2">
    <location>
        <begin position="51"/>
        <end position="74"/>
    </location>
</feature>
<feature type="transmembrane region" description="Helical" evidence="2">
    <location>
        <begin position="218"/>
        <end position="235"/>
    </location>
</feature>
<evidence type="ECO:0000313" key="4">
    <source>
        <dbReference type="EMBL" id="RCS52798.1"/>
    </source>
</evidence>
<evidence type="ECO:0000259" key="3">
    <source>
        <dbReference type="SMART" id="SM00014"/>
    </source>
</evidence>
<dbReference type="Pfam" id="PF01569">
    <property type="entry name" value="PAP2"/>
    <property type="match status" value="1"/>
</dbReference>
<dbReference type="SUPFAM" id="SSF48317">
    <property type="entry name" value="Acid phosphatase/Vanadium-dependent haloperoxidase"/>
    <property type="match status" value="1"/>
</dbReference>
<dbReference type="CDD" id="cd03396">
    <property type="entry name" value="PAP2_like_6"/>
    <property type="match status" value="1"/>
</dbReference>
<feature type="region of interest" description="Disordered" evidence="1">
    <location>
        <begin position="279"/>
        <end position="303"/>
    </location>
</feature>
<feature type="transmembrane region" description="Helical" evidence="2">
    <location>
        <begin position="194"/>
        <end position="211"/>
    </location>
</feature>
<keyword evidence="2" id="KW-1133">Transmembrane helix</keyword>
<feature type="compositionally biased region" description="Basic and acidic residues" evidence="1">
    <location>
        <begin position="291"/>
        <end position="303"/>
    </location>
</feature>
<name>A0A368KT97_9BACT</name>
<evidence type="ECO:0000313" key="5">
    <source>
        <dbReference type="Proteomes" id="UP000253562"/>
    </source>
</evidence>
<accession>A0A368KT97</accession>
<sequence length="303" mass="32622">MQKMVANSILSSPRSSPGALTMPELHNSMQPPSQSLSTKPPVSSGPVSNRLLLWMVAAPLLVLAVLTTLCYLTPLDLVTTRQFFSASGNPFPFRETWLANLIYDYGPLPAIVFGTLSGVVFLASFVFASLRPARKGAFFCLLAIVIGPGILINSVLKPYWGRPRPCDIVAFGGQQNYIPPGTIGPYEMAKSFPSGHASMGYVFMLPAFLLLNKHRRTAAAVFAIGVLLGAGVGASRIAEGGHFLSDIAWSGAIVYFTGLALYVVMFGWDRAATQSLKQAEAPERTIPFSRPQREAEPRETSAA</sequence>
<proteinExistence type="predicted"/>
<feature type="transmembrane region" description="Helical" evidence="2">
    <location>
        <begin position="137"/>
        <end position="156"/>
    </location>
</feature>
<dbReference type="InterPro" id="IPR036938">
    <property type="entry name" value="PAP2/HPO_sf"/>
</dbReference>
<protein>
    <submittedName>
        <fullName evidence="4">PAP2 family protein</fullName>
    </submittedName>
</protein>
<keyword evidence="2" id="KW-0812">Transmembrane</keyword>
<dbReference type="AlphaFoldDB" id="A0A368KT97"/>
<dbReference type="EMBL" id="QPEX01000011">
    <property type="protein sequence ID" value="RCS52798.1"/>
    <property type="molecule type" value="Genomic_DNA"/>
</dbReference>
<dbReference type="InterPro" id="IPR000326">
    <property type="entry name" value="PAP2/HPO"/>
</dbReference>
<dbReference type="Proteomes" id="UP000253562">
    <property type="component" value="Unassembled WGS sequence"/>
</dbReference>
<organism evidence="4 5">
    <name type="scientific">Bremerella cremea</name>
    <dbReference type="NCBI Taxonomy" id="1031537"/>
    <lineage>
        <taxon>Bacteria</taxon>
        <taxon>Pseudomonadati</taxon>
        <taxon>Planctomycetota</taxon>
        <taxon>Planctomycetia</taxon>
        <taxon>Pirellulales</taxon>
        <taxon>Pirellulaceae</taxon>
        <taxon>Bremerella</taxon>
    </lineage>
</organism>
<dbReference type="Gene3D" id="1.20.144.10">
    <property type="entry name" value="Phosphatidic acid phosphatase type 2/haloperoxidase"/>
    <property type="match status" value="1"/>
</dbReference>
<feature type="transmembrane region" description="Helical" evidence="2">
    <location>
        <begin position="247"/>
        <end position="268"/>
    </location>
</feature>